<dbReference type="NCBIfam" id="NF002999">
    <property type="entry name" value="PRK03767.1"/>
    <property type="match status" value="1"/>
</dbReference>
<dbReference type="PANTHER" id="PTHR30546">
    <property type="entry name" value="FLAVODOXIN-RELATED PROTEIN WRBA-RELATED"/>
    <property type="match status" value="1"/>
</dbReference>
<evidence type="ECO:0000313" key="7">
    <source>
        <dbReference type="Proteomes" id="UP000605253"/>
    </source>
</evidence>
<dbReference type="PROSITE" id="PS00201">
    <property type="entry name" value="FLAVODOXIN"/>
    <property type="match status" value="1"/>
</dbReference>
<dbReference type="FunFam" id="3.40.50.360:FF:000001">
    <property type="entry name" value="NAD(P)H dehydrogenase (Quinone) FQR1-like"/>
    <property type="match status" value="1"/>
</dbReference>
<dbReference type="InterPro" id="IPR010089">
    <property type="entry name" value="Flavoprotein_WrbA-like"/>
</dbReference>
<dbReference type="InterPro" id="IPR008254">
    <property type="entry name" value="Flavodoxin/NO_synth"/>
</dbReference>
<reference evidence="6" key="1">
    <citation type="journal article" date="2014" name="Int. J. Syst. Evol. Microbiol.">
        <title>Complete genome sequence of Corynebacterium casei LMG S-19264T (=DSM 44701T), isolated from a smear-ripened cheese.</title>
        <authorList>
            <consortium name="US DOE Joint Genome Institute (JGI-PGF)"/>
            <person name="Walter F."/>
            <person name="Albersmeier A."/>
            <person name="Kalinowski J."/>
            <person name="Ruckert C."/>
        </authorList>
    </citation>
    <scope>NUCLEOTIDE SEQUENCE</scope>
    <source>
        <strain evidence="6">CGMCC 1.12181</strain>
    </source>
</reference>
<evidence type="ECO:0000313" key="6">
    <source>
        <dbReference type="EMBL" id="GGG00579.1"/>
    </source>
</evidence>
<dbReference type="GO" id="GO:0003955">
    <property type="term" value="F:NAD(P)H dehydrogenase (quinone) activity"/>
    <property type="evidence" value="ECO:0007669"/>
    <property type="project" value="InterPro"/>
</dbReference>
<sequence length="194" mass="20664">MSDTAQILILYYSKHGNTQKMARLIARGVLKVAGCEAIIRTVPVDGVDEAMAADPYITEQELADCDGLLLGSPSHFGNMAAPLKAFIDSTSQIWLNGGLEGKPAGVFANSSSIHGGQETTLINMMIPLLHHGMVLAGLPYSEKALLFTTTGGSPYGATHWAQTGDQRGLDNNEKQLCMAQGQRIAQLAKALKHS</sequence>
<evidence type="ECO:0000256" key="2">
    <source>
        <dbReference type="ARBA" id="ARBA00006961"/>
    </source>
</evidence>
<comment type="cofactor">
    <cofactor evidence="1">
        <name>FMN</name>
        <dbReference type="ChEBI" id="CHEBI:58210"/>
    </cofactor>
</comment>
<reference evidence="6" key="2">
    <citation type="submission" date="2020-09" db="EMBL/GenBank/DDBJ databases">
        <authorList>
            <person name="Sun Q."/>
            <person name="Zhou Y."/>
        </authorList>
    </citation>
    <scope>NUCLEOTIDE SEQUENCE</scope>
    <source>
        <strain evidence="6">CGMCC 1.12181</strain>
    </source>
</reference>
<dbReference type="PROSITE" id="PS50902">
    <property type="entry name" value="FLAVODOXIN_LIKE"/>
    <property type="match status" value="1"/>
</dbReference>
<dbReference type="GO" id="GO:0010181">
    <property type="term" value="F:FMN binding"/>
    <property type="evidence" value="ECO:0007669"/>
    <property type="project" value="InterPro"/>
</dbReference>
<name>A0A917CWX2_9GAMM</name>
<keyword evidence="4" id="KW-0288">FMN</keyword>
<dbReference type="GO" id="GO:0016020">
    <property type="term" value="C:membrane"/>
    <property type="evidence" value="ECO:0007669"/>
    <property type="project" value="TreeGrafter"/>
</dbReference>
<dbReference type="Gene3D" id="3.40.50.360">
    <property type="match status" value="1"/>
</dbReference>
<dbReference type="EMBL" id="BMEO01000012">
    <property type="protein sequence ID" value="GGG00579.1"/>
    <property type="molecule type" value="Genomic_DNA"/>
</dbReference>
<dbReference type="Proteomes" id="UP000605253">
    <property type="component" value="Unassembled WGS sequence"/>
</dbReference>
<dbReference type="Pfam" id="PF03358">
    <property type="entry name" value="FMN_red"/>
    <property type="match status" value="1"/>
</dbReference>
<dbReference type="PANTHER" id="PTHR30546:SF23">
    <property type="entry name" value="FLAVOPROTEIN-LIKE PROTEIN YCP4-RELATED"/>
    <property type="match status" value="1"/>
</dbReference>
<protein>
    <submittedName>
        <fullName evidence="6">NAD(P)H quinone oxidoreductase</fullName>
    </submittedName>
</protein>
<organism evidence="6 7">
    <name type="scientific">Marinicella pacifica</name>
    <dbReference type="NCBI Taxonomy" id="1171543"/>
    <lineage>
        <taxon>Bacteria</taxon>
        <taxon>Pseudomonadati</taxon>
        <taxon>Pseudomonadota</taxon>
        <taxon>Gammaproteobacteria</taxon>
        <taxon>Lysobacterales</taxon>
        <taxon>Marinicellaceae</taxon>
        <taxon>Marinicella</taxon>
    </lineage>
</organism>
<keyword evidence="7" id="KW-1185">Reference proteome</keyword>
<dbReference type="InterPro" id="IPR001226">
    <property type="entry name" value="Flavodoxin_CS"/>
</dbReference>
<evidence type="ECO:0000259" key="5">
    <source>
        <dbReference type="PROSITE" id="PS50902"/>
    </source>
</evidence>
<dbReference type="RefSeq" id="WP_188365830.1">
    <property type="nucleotide sequence ID" value="NZ_BAABJF010000009.1"/>
</dbReference>
<keyword evidence="3" id="KW-0285">Flavoprotein</keyword>
<dbReference type="SUPFAM" id="SSF52218">
    <property type="entry name" value="Flavoproteins"/>
    <property type="match status" value="1"/>
</dbReference>
<dbReference type="NCBIfam" id="TIGR01755">
    <property type="entry name" value="flav_wrbA"/>
    <property type="match status" value="1"/>
</dbReference>
<proteinExistence type="inferred from homology"/>
<evidence type="ECO:0000256" key="4">
    <source>
        <dbReference type="ARBA" id="ARBA00022643"/>
    </source>
</evidence>
<comment type="similarity">
    <text evidence="2">Belongs to the WrbA family.</text>
</comment>
<accession>A0A917CWX2</accession>
<dbReference type="AlphaFoldDB" id="A0A917CWX2"/>
<comment type="caution">
    <text evidence="6">The sequence shown here is derived from an EMBL/GenBank/DDBJ whole genome shotgun (WGS) entry which is preliminary data.</text>
</comment>
<feature type="domain" description="Flavodoxin-like" evidence="5">
    <location>
        <begin position="7"/>
        <end position="185"/>
    </location>
</feature>
<evidence type="ECO:0000256" key="3">
    <source>
        <dbReference type="ARBA" id="ARBA00022630"/>
    </source>
</evidence>
<evidence type="ECO:0000256" key="1">
    <source>
        <dbReference type="ARBA" id="ARBA00001917"/>
    </source>
</evidence>
<dbReference type="InterPro" id="IPR029039">
    <property type="entry name" value="Flavoprotein-like_sf"/>
</dbReference>
<dbReference type="InterPro" id="IPR005025">
    <property type="entry name" value="FMN_Rdtase-like_dom"/>
</dbReference>
<gene>
    <name evidence="6" type="ORF">GCM10011365_22290</name>
</gene>
<dbReference type="GO" id="GO:0009055">
    <property type="term" value="F:electron transfer activity"/>
    <property type="evidence" value="ECO:0007669"/>
    <property type="project" value="InterPro"/>
</dbReference>